<dbReference type="RefSeq" id="WP_204683311.1">
    <property type="nucleotide sequence ID" value="NZ_BSNR01000004.1"/>
</dbReference>
<evidence type="ECO:0000313" key="3">
    <source>
        <dbReference type="Proteomes" id="UP001430149"/>
    </source>
</evidence>
<comment type="caution">
    <text evidence="2">The sequence shown here is derived from an EMBL/GenBank/DDBJ whole genome shotgun (WGS) entry which is preliminary data.</text>
</comment>
<accession>A0ABS2K6J7</accession>
<evidence type="ECO:0000313" key="2">
    <source>
        <dbReference type="EMBL" id="MBM7126789.1"/>
    </source>
</evidence>
<gene>
    <name evidence="2" type="ORF">ISP19_15530</name>
</gene>
<proteinExistence type="predicted"/>
<evidence type="ECO:0000256" key="1">
    <source>
        <dbReference type="SAM" id="MobiDB-lite"/>
    </source>
</evidence>
<dbReference type="Proteomes" id="UP001430149">
    <property type="component" value="Unassembled WGS sequence"/>
</dbReference>
<feature type="compositionally biased region" description="Basic and acidic residues" evidence="1">
    <location>
        <begin position="1"/>
        <end position="24"/>
    </location>
</feature>
<feature type="region of interest" description="Disordered" evidence="1">
    <location>
        <begin position="1"/>
        <end position="25"/>
    </location>
</feature>
<protein>
    <submittedName>
        <fullName evidence="2">Uncharacterized protein</fullName>
    </submittedName>
</protein>
<sequence>MIADKKSPFEVDAKASSDRQKDAENMEISVRNTLATLHELEQMQRKAATEAISVAAARRHEELILGIAVARQIVIGLKRRASP</sequence>
<organism evidence="2 3">
    <name type="scientific">Dyella flava</name>
    <dbReference type="NCBI Taxonomy" id="1920170"/>
    <lineage>
        <taxon>Bacteria</taxon>
        <taxon>Pseudomonadati</taxon>
        <taxon>Pseudomonadota</taxon>
        <taxon>Gammaproteobacteria</taxon>
        <taxon>Lysobacterales</taxon>
        <taxon>Rhodanobacteraceae</taxon>
        <taxon>Dyella</taxon>
    </lineage>
</organism>
<reference evidence="2" key="1">
    <citation type="submission" date="2020-10" db="EMBL/GenBank/DDBJ databases">
        <title>Phylogeny of dyella-like bacteria.</title>
        <authorList>
            <person name="Fu J."/>
        </authorList>
    </citation>
    <scope>NUCLEOTIDE SEQUENCE</scope>
    <source>
        <strain evidence="2">DHOC52</strain>
    </source>
</reference>
<name>A0ABS2K6J7_9GAMM</name>
<keyword evidence="3" id="KW-1185">Reference proteome</keyword>
<dbReference type="EMBL" id="JADIKE010000037">
    <property type="protein sequence ID" value="MBM7126789.1"/>
    <property type="molecule type" value="Genomic_DNA"/>
</dbReference>